<comment type="caution">
    <text evidence="1">The sequence shown here is derived from an EMBL/GenBank/DDBJ whole genome shotgun (WGS) entry which is preliminary data.</text>
</comment>
<reference evidence="1" key="1">
    <citation type="submission" date="2020-05" db="EMBL/GenBank/DDBJ databases">
        <title>Large-scale comparative analyses of tick genomes elucidate their genetic diversity and vector capacities.</title>
        <authorList>
            <person name="Jia N."/>
            <person name="Wang J."/>
            <person name="Shi W."/>
            <person name="Du L."/>
            <person name="Sun Y."/>
            <person name="Zhan W."/>
            <person name="Jiang J."/>
            <person name="Wang Q."/>
            <person name="Zhang B."/>
            <person name="Ji P."/>
            <person name="Sakyi L.B."/>
            <person name="Cui X."/>
            <person name="Yuan T."/>
            <person name="Jiang B."/>
            <person name="Yang W."/>
            <person name="Lam T.T.-Y."/>
            <person name="Chang Q."/>
            <person name="Ding S."/>
            <person name="Wang X."/>
            <person name="Zhu J."/>
            <person name="Ruan X."/>
            <person name="Zhao L."/>
            <person name="Wei J."/>
            <person name="Que T."/>
            <person name="Du C."/>
            <person name="Cheng J."/>
            <person name="Dai P."/>
            <person name="Han X."/>
            <person name="Huang E."/>
            <person name="Gao Y."/>
            <person name="Liu J."/>
            <person name="Shao H."/>
            <person name="Ye R."/>
            <person name="Li L."/>
            <person name="Wei W."/>
            <person name="Wang X."/>
            <person name="Wang C."/>
            <person name="Yang T."/>
            <person name="Huo Q."/>
            <person name="Li W."/>
            <person name="Guo W."/>
            <person name="Chen H."/>
            <person name="Zhou L."/>
            <person name="Ni X."/>
            <person name="Tian J."/>
            <person name="Zhou Y."/>
            <person name="Sheng Y."/>
            <person name="Liu T."/>
            <person name="Pan Y."/>
            <person name="Xia L."/>
            <person name="Li J."/>
            <person name="Zhao F."/>
            <person name="Cao W."/>
        </authorList>
    </citation>
    <scope>NUCLEOTIDE SEQUENCE</scope>
    <source>
        <strain evidence="1">Dsil-2018</strain>
    </source>
</reference>
<evidence type="ECO:0000313" key="2">
    <source>
        <dbReference type="Proteomes" id="UP000821865"/>
    </source>
</evidence>
<organism evidence="1 2">
    <name type="scientific">Dermacentor silvarum</name>
    <name type="common">Tick</name>
    <dbReference type="NCBI Taxonomy" id="543639"/>
    <lineage>
        <taxon>Eukaryota</taxon>
        <taxon>Metazoa</taxon>
        <taxon>Ecdysozoa</taxon>
        <taxon>Arthropoda</taxon>
        <taxon>Chelicerata</taxon>
        <taxon>Arachnida</taxon>
        <taxon>Acari</taxon>
        <taxon>Parasitiformes</taxon>
        <taxon>Ixodida</taxon>
        <taxon>Ixodoidea</taxon>
        <taxon>Ixodidae</taxon>
        <taxon>Rhipicephalinae</taxon>
        <taxon>Dermacentor</taxon>
    </lineage>
</organism>
<dbReference type="Proteomes" id="UP000821865">
    <property type="component" value="Chromosome 8"/>
</dbReference>
<sequence length="672" mass="75867">MVVALAMANHEHIKHKIYCETEGCLLHARLLTEKLSKTIDPCKDFSAYVCSAWSRVGDYREQLKTPIDSILYYRFVRFSKMLAAGAEKLPVGRKAEVMHQSCMGPYSRGNTSFENFRRLMKAMNLSWPEDPGEDVNALGVMLSLSYRWQISIWITVAGKDAYWRLGIGPAEYIQLLRNQYASVRSSGGYAEYWNGYYYALRTSDSQPLDKPAIERIADAEGDILGHLLRSLATREKNPAVVPIASMGNITASLSSLTWLEQLNLHLDLRPKVAADDKVLVSDMAFLTAFGDLFVTYSHQQLLSHLSWLFVQTYAPISDRKLQVVRFGDSEKAGLYKPIFCAFHVESTFKMLVFALNYVSGFTQSDREKVTTAIGSLISAGVRELNRSTWLDEESKTSAAEKLTSVRVTVWPGQLWLGNEFLSKLYSDFPSNDSSFGDDWIKARLAMAKKNRTDNFEATLSLPSNFPPAKYRYNYIRNNIEIPIGIVDKPLFYKDGTNAMFYGGLGFLIALEMVRALDKVGLRWNQNGSETTSIFSEASMKAFEEKDACLKDEGSSSIFPEVPAVEIAYAAFADAVREDKGALTIRGLPEEKVFFMTLCYMMCKARDAQRFSGVDCHKVIRNSPSFHKVFKCPEGSKMNPTKKCSFFHGDALESSTEHPTETDLWRSKDMYLR</sequence>
<gene>
    <name evidence="1" type="ORF">HPB49_021746</name>
</gene>
<evidence type="ECO:0000313" key="1">
    <source>
        <dbReference type="EMBL" id="KAH7938212.1"/>
    </source>
</evidence>
<name>A0ACB8CBD4_DERSI</name>
<keyword evidence="2" id="KW-1185">Reference proteome</keyword>
<accession>A0ACB8CBD4</accession>
<protein>
    <submittedName>
        <fullName evidence="1">Uncharacterized protein</fullName>
    </submittedName>
</protein>
<dbReference type="EMBL" id="CM023477">
    <property type="protein sequence ID" value="KAH7938212.1"/>
    <property type="molecule type" value="Genomic_DNA"/>
</dbReference>
<proteinExistence type="predicted"/>